<dbReference type="InterPro" id="IPR000182">
    <property type="entry name" value="GNAT_dom"/>
</dbReference>
<evidence type="ECO:0000313" key="3">
    <source>
        <dbReference type="Proteomes" id="UP000521872"/>
    </source>
</evidence>
<dbReference type="GO" id="GO:0016747">
    <property type="term" value="F:acyltransferase activity, transferring groups other than amino-acyl groups"/>
    <property type="evidence" value="ECO:0007669"/>
    <property type="project" value="InterPro"/>
</dbReference>
<sequence>MFELPTAGIRLRAFRPLVDLEYISSLLEDAEVNRLSTRGFTVPQGERGKQRYREDIEKHAEMFCVAETITQPPVIESTEMLNLNNWKEPEFVGFSVLWEGSERGMRHSTFSIILARKFWGRGYGKEITRFMVDYAFRNLNMHRISLEVVEGNDRAIRLYQDCGFLLEGRQRKSHWVDGGWRDVFQMGILIDDWISAKDSDTSDDNSA</sequence>
<accession>A0A8H4QT25</accession>
<dbReference type="PANTHER" id="PTHR43415:SF3">
    <property type="entry name" value="GNAT-FAMILY ACETYLTRANSFERASE"/>
    <property type="match status" value="1"/>
</dbReference>
<dbReference type="Proteomes" id="UP000521872">
    <property type="component" value="Unassembled WGS sequence"/>
</dbReference>
<keyword evidence="3" id="KW-1185">Reference proteome</keyword>
<organism evidence="2 3">
    <name type="scientific">Agrocybe pediades</name>
    <dbReference type="NCBI Taxonomy" id="84607"/>
    <lineage>
        <taxon>Eukaryota</taxon>
        <taxon>Fungi</taxon>
        <taxon>Dikarya</taxon>
        <taxon>Basidiomycota</taxon>
        <taxon>Agaricomycotina</taxon>
        <taxon>Agaricomycetes</taxon>
        <taxon>Agaricomycetidae</taxon>
        <taxon>Agaricales</taxon>
        <taxon>Agaricineae</taxon>
        <taxon>Strophariaceae</taxon>
        <taxon>Agrocybe</taxon>
    </lineage>
</organism>
<evidence type="ECO:0000313" key="2">
    <source>
        <dbReference type="EMBL" id="KAF4616353.1"/>
    </source>
</evidence>
<dbReference type="EMBL" id="JAACJL010000031">
    <property type="protein sequence ID" value="KAF4616353.1"/>
    <property type="molecule type" value="Genomic_DNA"/>
</dbReference>
<dbReference type="InterPro" id="IPR016181">
    <property type="entry name" value="Acyl_CoA_acyltransferase"/>
</dbReference>
<gene>
    <name evidence="2" type="ORF">D9613_008610</name>
</gene>
<comment type="caution">
    <text evidence="2">The sequence shown here is derived from an EMBL/GenBank/DDBJ whole genome shotgun (WGS) entry which is preliminary data.</text>
</comment>
<name>A0A8H4QT25_9AGAR</name>
<dbReference type="PROSITE" id="PS51186">
    <property type="entry name" value="GNAT"/>
    <property type="match status" value="1"/>
</dbReference>
<protein>
    <recommendedName>
        <fullName evidence="1">N-acetyltransferase domain-containing protein</fullName>
    </recommendedName>
</protein>
<evidence type="ECO:0000259" key="1">
    <source>
        <dbReference type="PROSITE" id="PS51186"/>
    </source>
</evidence>
<dbReference type="AlphaFoldDB" id="A0A8H4QT25"/>
<dbReference type="SUPFAM" id="SSF55729">
    <property type="entry name" value="Acyl-CoA N-acyltransferases (Nat)"/>
    <property type="match status" value="1"/>
</dbReference>
<dbReference type="Pfam" id="PF13302">
    <property type="entry name" value="Acetyltransf_3"/>
    <property type="match status" value="1"/>
</dbReference>
<proteinExistence type="predicted"/>
<feature type="domain" description="N-acetyltransferase" evidence="1">
    <location>
        <begin position="9"/>
        <end position="191"/>
    </location>
</feature>
<reference evidence="2 3" key="1">
    <citation type="submission" date="2019-12" db="EMBL/GenBank/DDBJ databases">
        <authorList>
            <person name="Floudas D."/>
            <person name="Bentzer J."/>
            <person name="Ahren D."/>
            <person name="Johansson T."/>
            <person name="Persson P."/>
            <person name="Tunlid A."/>
        </authorList>
    </citation>
    <scope>NUCLEOTIDE SEQUENCE [LARGE SCALE GENOMIC DNA]</scope>
    <source>
        <strain evidence="2 3">CBS 102.39</strain>
    </source>
</reference>
<dbReference type="PANTHER" id="PTHR43415">
    <property type="entry name" value="SPERMIDINE N(1)-ACETYLTRANSFERASE"/>
    <property type="match status" value="1"/>
</dbReference>
<dbReference type="Gene3D" id="3.40.630.30">
    <property type="match status" value="1"/>
</dbReference>